<proteinExistence type="predicted"/>
<dbReference type="SUPFAM" id="SSF142906">
    <property type="entry name" value="YjbR-like"/>
    <property type="match status" value="1"/>
</dbReference>
<reference evidence="1 4" key="3">
    <citation type="journal article" date="2017" name="Nat. Microbiol.">
        <title>Natural product diversity associated with the nematode symbionts Photorhabdus and Xenorhabdus.</title>
        <authorList>
            <person name="Tobias N.J."/>
            <person name="Wolff H."/>
            <person name="Djahanschiri B."/>
            <person name="Grundmann F."/>
            <person name="Kronenwerth M."/>
            <person name="Shi Y.M."/>
            <person name="Simonyi S."/>
            <person name="Grun P."/>
            <person name="Shapiro-Ilan D."/>
            <person name="Pidot S.J."/>
            <person name="Stinear T.P."/>
            <person name="Ebersberger I."/>
            <person name="Bode H.B."/>
        </authorList>
    </citation>
    <scope>NUCLEOTIDE SEQUENCE [LARGE SCALE GENOMIC DNA]</scope>
    <source>
        <strain evidence="1 4">DSM 16336</strain>
    </source>
</reference>
<accession>A0A1N6MRU6</accession>
<dbReference type="Proteomes" id="UP000224871">
    <property type="component" value="Unassembled WGS sequence"/>
</dbReference>
<dbReference type="PANTHER" id="PTHR35145:SF1">
    <property type="entry name" value="CYTOPLASMIC PROTEIN"/>
    <property type="match status" value="1"/>
</dbReference>
<keyword evidence="4" id="KW-1185">Reference proteome</keyword>
<dbReference type="InterPro" id="IPR058532">
    <property type="entry name" value="YjbR/MT2646/Rv2570-like"/>
</dbReference>
<dbReference type="OrthoDB" id="3194910at2"/>
<reference evidence="2" key="2">
    <citation type="submission" date="2016-12" db="EMBL/GenBank/DDBJ databases">
        <authorList>
            <person name="Song W.-J."/>
            <person name="Kurnit D.M."/>
        </authorList>
    </citation>
    <scope>NUCLEOTIDE SEQUENCE [LARGE SCALE GENOMIC DNA]</scope>
    <source>
        <strain evidence="2">HGB1681</strain>
    </source>
</reference>
<sequence>MLNLLEMLKKEAVTWAGVTVSYRDDWDCDHFLVGTKGFCLLGKNKENERVMTIKGLPNNNAAMRELYPFVVPGYYSNKVHWISIKLEQSSLSSDELISLLRESYQIVFEQLPEKTKKEISRNIA</sequence>
<evidence type="ECO:0000313" key="1">
    <source>
        <dbReference type="EMBL" id="PHM27978.1"/>
    </source>
</evidence>
<evidence type="ECO:0000313" key="3">
    <source>
        <dbReference type="Proteomes" id="UP000196435"/>
    </source>
</evidence>
<dbReference type="EMBL" id="NIBU01000103">
    <property type="protein sequence ID" value="PHM27978.1"/>
    <property type="molecule type" value="Genomic_DNA"/>
</dbReference>
<gene>
    <name evidence="1" type="ORF">Xinn_03908</name>
    <name evidence="2" type="ORF">XIS1_120001</name>
</gene>
<dbReference type="Gene3D" id="3.90.1150.30">
    <property type="match status" value="1"/>
</dbReference>
<dbReference type="Pfam" id="PF04237">
    <property type="entry name" value="YjbR"/>
    <property type="match status" value="1"/>
</dbReference>
<dbReference type="InterPro" id="IPR007351">
    <property type="entry name" value="YjbR"/>
</dbReference>
<evidence type="ECO:0000313" key="2">
    <source>
        <dbReference type="EMBL" id="SIP71568.1"/>
    </source>
</evidence>
<dbReference type="PANTHER" id="PTHR35145">
    <property type="entry name" value="CYTOPLASMIC PROTEIN-RELATED"/>
    <property type="match status" value="1"/>
</dbReference>
<dbReference type="EMBL" id="FTLG01000024">
    <property type="protein sequence ID" value="SIP71568.1"/>
    <property type="molecule type" value="Genomic_DNA"/>
</dbReference>
<protein>
    <recommendedName>
        <fullName evidence="5">MmcQ/YjbR family DNA-binding protein</fullName>
    </recommendedName>
</protein>
<dbReference type="RefSeq" id="WP_086952928.1">
    <property type="nucleotide sequence ID" value="NZ_CAWNQC010000006.1"/>
</dbReference>
<dbReference type="AlphaFoldDB" id="A0A1N6MRU6"/>
<organism evidence="2 3">
    <name type="scientific">Xenorhabdus innexi</name>
    <dbReference type="NCBI Taxonomy" id="290109"/>
    <lineage>
        <taxon>Bacteria</taxon>
        <taxon>Pseudomonadati</taxon>
        <taxon>Pseudomonadota</taxon>
        <taxon>Gammaproteobacteria</taxon>
        <taxon>Enterobacterales</taxon>
        <taxon>Morganellaceae</taxon>
        <taxon>Xenorhabdus</taxon>
    </lineage>
</organism>
<dbReference type="InterPro" id="IPR038056">
    <property type="entry name" value="YjbR-like_sf"/>
</dbReference>
<evidence type="ECO:0000313" key="4">
    <source>
        <dbReference type="Proteomes" id="UP000224871"/>
    </source>
</evidence>
<dbReference type="Proteomes" id="UP000196435">
    <property type="component" value="Unassembled WGS sequence"/>
</dbReference>
<name>A0A1N6MRU6_9GAMM</name>
<reference evidence="3" key="1">
    <citation type="submission" date="2016-12" db="EMBL/GenBank/DDBJ databases">
        <authorList>
            <person name="Gaudriault S."/>
        </authorList>
    </citation>
    <scope>NUCLEOTIDE SEQUENCE [LARGE SCALE GENOMIC DNA]</scope>
    <source>
        <strain evidence="3">HGB1681 (deposited as PTA-6826 in the American Type Culture Collection)</strain>
    </source>
</reference>
<evidence type="ECO:0008006" key="5">
    <source>
        <dbReference type="Google" id="ProtNLM"/>
    </source>
</evidence>